<accession>A0A0K6IT25</accession>
<proteinExistence type="predicted"/>
<dbReference type="OrthoDB" id="6099139at2"/>
<dbReference type="EMBL" id="CYHG01000016">
    <property type="protein sequence ID" value="CUB06261.1"/>
    <property type="molecule type" value="Genomic_DNA"/>
</dbReference>
<reference evidence="2" key="1">
    <citation type="submission" date="2015-08" db="EMBL/GenBank/DDBJ databases">
        <authorList>
            <person name="Varghese N."/>
        </authorList>
    </citation>
    <scope>NUCLEOTIDE SEQUENCE [LARGE SCALE GENOMIC DNA]</scope>
    <source>
        <strain evidence="2">JCM 18476</strain>
    </source>
</reference>
<dbReference type="Proteomes" id="UP000182769">
    <property type="component" value="Unassembled WGS sequence"/>
</dbReference>
<evidence type="ECO:0000313" key="1">
    <source>
        <dbReference type="EMBL" id="CUB06261.1"/>
    </source>
</evidence>
<keyword evidence="2" id="KW-1185">Reference proteome</keyword>
<protein>
    <recommendedName>
        <fullName evidence="3">Uracil DNA glycosylase superfamily</fullName>
    </recommendedName>
</protein>
<gene>
    <name evidence="1" type="ORF">Ga0061065_11652</name>
</gene>
<evidence type="ECO:0000313" key="2">
    <source>
        <dbReference type="Proteomes" id="UP000182769"/>
    </source>
</evidence>
<dbReference type="RefSeq" id="WP_055464495.1">
    <property type="nucleotide sequence ID" value="NZ_CYHG01000016.1"/>
</dbReference>
<name>A0A0K6IT25_9GAMM</name>
<organism evidence="1 2">
    <name type="scientific">Marinomonas fungiae</name>
    <dbReference type="NCBI Taxonomy" id="1137284"/>
    <lineage>
        <taxon>Bacteria</taxon>
        <taxon>Pseudomonadati</taxon>
        <taxon>Pseudomonadota</taxon>
        <taxon>Gammaproteobacteria</taxon>
        <taxon>Oceanospirillales</taxon>
        <taxon>Oceanospirillaceae</taxon>
        <taxon>Marinomonas</taxon>
    </lineage>
</organism>
<evidence type="ECO:0008006" key="3">
    <source>
        <dbReference type="Google" id="ProtNLM"/>
    </source>
</evidence>
<dbReference type="STRING" id="1137284.GCA_001418205_03483"/>
<dbReference type="AlphaFoldDB" id="A0A0K6IT25"/>
<sequence>MSRELSHHQAFQTQCLKELGVVSWMQGQMPVQGEVFRTPQPWARADGVTPIAPAQPQIIPESTFKPPVPAATAVDEKQKDASVADLRRQLGAAPEVIVEDLQPIEEILAPVETTASEIALGLPIPSQMCAYMLAGQLLLITDLPSSFQEQDQLDKLALSLAKALLKQEVGEWSVALYQWPGKLKNHHLVQRQDWAIGAFEQFLHNQSASQMPQRVILAGDHCVQYFAALAEQHPLKNLPRAQVHSLPQMLRIPELRKEAWQVMQRSFA</sequence>